<dbReference type="Pfam" id="PF08241">
    <property type="entry name" value="Methyltransf_11"/>
    <property type="match status" value="1"/>
</dbReference>
<dbReference type="PROSITE" id="PS51581">
    <property type="entry name" value="SAM_GTMT"/>
    <property type="match status" value="1"/>
</dbReference>
<feature type="region of interest" description="SAM motif III" evidence="4">
    <location>
        <begin position="166"/>
        <end position="175"/>
    </location>
</feature>
<dbReference type="InterPro" id="IPR025774">
    <property type="entry name" value="PiNMT-like"/>
</dbReference>
<feature type="region of interest" description="SAM motif I" evidence="4">
    <location>
        <begin position="76"/>
        <end position="85"/>
    </location>
</feature>
<dbReference type="RefSeq" id="WP_173078657.1">
    <property type="nucleotide sequence ID" value="NZ_BAABJB010000004.1"/>
</dbReference>
<name>A0A6V8L2T3_9ACTN</name>
<sequence>MTDLDAPSLDVPEEQLHRAIRDHYDGLVHLYESLWGEHIHHGYWAPGEEGGDRHEAQVRTVRELVAFASVPTGAKVLDAGCGVGAPAVHLAGELDCRVEGVTLSPAQVERAMEKAAEAGVADRTSFRQLDALRTGLPDSSFDVVWALESLELMPDKTAFLREAYRMLRPGGTLAVTTWCVRDGGFDAEESAMLTQICKDFAIPYMLPMGRYATECTDLGFTSVRVADWSERVRASWDVDMNSDAIRALLRDQSHRLRLARTEGVAVLRLIKVVPVMQAAYRRGLLQYAALRAVKPS</sequence>
<evidence type="ECO:0000313" key="7">
    <source>
        <dbReference type="Proteomes" id="UP000482960"/>
    </source>
</evidence>
<reference evidence="6 7" key="1">
    <citation type="submission" date="2020-03" db="EMBL/GenBank/DDBJ databases">
        <title>Whole genome shotgun sequence of Phytohabitans rumicis NBRC 108638.</title>
        <authorList>
            <person name="Komaki H."/>
            <person name="Tamura T."/>
        </authorList>
    </citation>
    <scope>NUCLEOTIDE SEQUENCE [LARGE SCALE GENOMIC DNA]</scope>
    <source>
        <strain evidence="6 7">NBRC 108638</strain>
    </source>
</reference>
<evidence type="ECO:0000256" key="4">
    <source>
        <dbReference type="PROSITE-ProRule" id="PRU00914"/>
    </source>
</evidence>
<protein>
    <submittedName>
        <fullName evidence="6">Delta(24)-sterol C-methyltransferase</fullName>
    </submittedName>
</protein>
<evidence type="ECO:0000256" key="1">
    <source>
        <dbReference type="ARBA" id="ARBA00022603"/>
    </source>
</evidence>
<proteinExistence type="inferred from homology"/>
<keyword evidence="3 4" id="KW-0949">S-adenosyl-L-methionine</keyword>
<dbReference type="GO" id="GO:0008757">
    <property type="term" value="F:S-adenosylmethionine-dependent methyltransferase activity"/>
    <property type="evidence" value="ECO:0007669"/>
    <property type="project" value="InterPro"/>
</dbReference>
<accession>A0A6V8L2T3</accession>
<evidence type="ECO:0000256" key="2">
    <source>
        <dbReference type="ARBA" id="ARBA00022679"/>
    </source>
</evidence>
<dbReference type="PANTHER" id="PTHR44068:SF11">
    <property type="entry name" value="GERANYL DIPHOSPHATE 2-C-METHYLTRANSFERASE"/>
    <property type="match status" value="1"/>
</dbReference>
<dbReference type="InterPro" id="IPR013216">
    <property type="entry name" value="Methyltransf_11"/>
</dbReference>
<dbReference type="InterPro" id="IPR029063">
    <property type="entry name" value="SAM-dependent_MTases_sf"/>
</dbReference>
<dbReference type="InterPro" id="IPR050447">
    <property type="entry name" value="Erg6_SMT_methyltransf"/>
</dbReference>
<keyword evidence="1 4" id="KW-0489">Methyltransferase</keyword>
<dbReference type="CDD" id="cd02440">
    <property type="entry name" value="AdoMet_MTases"/>
    <property type="match status" value="1"/>
</dbReference>
<dbReference type="PANTHER" id="PTHR44068">
    <property type="entry name" value="ZGC:194242"/>
    <property type="match status" value="1"/>
</dbReference>
<dbReference type="GO" id="GO:0032259">
    <property type="term" value="P:methylation"/>
    <property type="evidence" value="ECO:0007669"/>
    <property type="project" value="UniProtKB-UniRule"/>
</dbReference>
<comment type="caution">
    <text evidence="6">The sequence shown here is derived from an EMBL/GenBank/DDBJ whole genome shotgun (WGS) entry which is preliminary data.</text>
</comment>
<organism evidence="6 7">
    <name type="scientific">Phytohabitans rumicis</name>
    <dbReference type="NCBI Taxonomy" id="1076125"/>
    <lineage>
        <taxon>Bacteria</taxon>
        <taxon>Bacillati</taxon>
        <taxon>Actinomycetota</taxon>
        <taxon>Actinomycetes</taxon>
        <taxon>Micromonosporales</taxon>
        <taxon>Micromonosporaceae</taxon>
    </lineage>
</organism>
<dbReference type="SUPFAM" id="SSF53335">
    <property type="entry name" value="S-adenosyl-L-methionine-dependent methyltransferases"/>
    <property type="match status" value="1"/>
</dbReference>
<evidence type="ECO:0000256" key="3">
    <source>
        <dbReference type="ARBA" id="ARBA00022691"/>
    </source>
</evidence>
<feature type="domain" description="Methyltransferase type 11" evidence="5">
    <location>
        <begin position="77"/>
        <end position="174"/>
    </location>
</feature>
<reference evidence="6 7" key="2">
    <citation type="submission" date="2020-03" db="EMBL/GenBank/DDBJ databases">
        <authorList>
            <person name="Ichikawa N."/>
            <person name="Kimura A."/>
            <person name="Kitahashi Y."/>
            <person name="Uohara A."/>
        </authorList>
    </citation>
    <scope>NUCLEOTIDE SEQUENCE [LARGE SCALE GENOMIC DNA]</scope>
    <source>
        <strain evidence="6 7">NBRC 108638</strain>
    </source>
</reference>
<dbReference type="Proteomes" id="UP000482960">
    <property type="component" value="Unassembled WGS sequence"/>
</dbReference>
<keyword evidence="7" id="KW-1185">Reference proteome</keyword>
<dbReference type="EMBL" id="BLPG01000001">
    <property type="protein sequence ID" value="GFJ91612.1"/>
    <property type="molecule type" value="Genomic_DNA"/>
</dbReference>
<feature type="region of interest" description="SAM motif II" evidence="4">
    <location>
        <begin position="139"/>
        <end position="147"/>
    </location>
</feature>
<comment type="similarity">
    <text evidence="4">Belongs to the class I-like SAM-binding methyltransferase superfamily. gTMT family.</text>
</comment>
<evidence type="ECO:0000259" key="5">
    <source>
        <dbReference type="Pfam" id="PF08241"/>
    </source>
</evidence>
<gene>
    <name evidence="6" type="ORF">Prum_052540</name>
</gene>
<keyword evidence="2 4" id="KW-0808">Transferase</keyword>
<evidence type="ECO:0000313" key="6">
    <source>
        <dbReference type="EMBL" id="GFJ91612.1"/>
    </source>
</evidence>
<dbReference type="Gene3D" id="3.40.50.150">
    <property type="entry name" value="Vaccinia Virus protein VP39"/>
    <property type="match status" value="1"/>
</dbReference>
<dbReference type="AlphaFoldDB" id="A0A6V8L2T3"/>